<dbReference type="GeneID" id="25787753"/>
<dbReference type="STRING" id="413071.G9MN25"/>
<keyword evidence="5" id="KW-1185">Reference proteome</keyword>
<evidence type="ECO:0000313" key="4">
    <source>
        <dbReference type="EMBL" id="EHK23318.1"/>
    </source>
</evidence>
<gene>
    <name evidence="4" type="ORF">TRIVIDRAFT_138208</name>
</gene>
<dbReference type="HOGENOM" id="CLU_000134_18_0_1"/>
<feature type="non-terminal residue" evidence="4">
    <location>
        <position position="230"/>
    </location>
</feature>
<keyword evidence="1" id="KW-0677">Repeat</keyword>
<sequence>SVTSAVARGHIDTLQLLLSHGANVESIGMFEDRTALHIAADNGNEAIAKILLDYNADPNAQSVEWGTPLGIASYSDNEAIVKLLIEYGAKVNTISASEHGTALCAAASNGSHSASICYLVEKAGDDIHAVGGFYGTALQAASSRGYLYTVALLLHNGASPNEEGGRCGTALQAAAYHGYLDVVNLLLGKGAKVNQRGGLYDTALQAAAFQGHTEVVELLLKHGANVHLQG</sequence>
<dbReference type="PANTHER" id="PTHR24198">
    <property type="entry name" value="ANKYRIN REPEAT AND PROTEIN KINASE DOMAIN-CONTAINING PROTEIN"/>
    <property type="match status" value="1"/>
</dbReference>
<dbReference type="SMART" id="SM00248">
    <property type="entry name" value="ANK"/>
    <property type="match status" value="7"/>
</dbReference>
<protein>
    <submittedName>
        <fullName evidence="4">Uncharacterized protein</fullName>
    </submittedName>
</protein>
<name>G9MN25_HYPVG</name>
<dbReference type="RefSeq" id="XP_013957551.1">
    <property type="nucleotide sequence ID" value="XM_014102076.1"/>
</dbReference>
<evidence type="ECO:0000313" key="5">
    <source>
        <dbReference type="Proteomes" id="UP000007115"/>
    </source>
</evidence>
<dbReference type="eggNOG" id="KOG4177">
    <property type="taxonomic scope" value="Eukaryota"/>
</dbReference>
<organism evidence="4 5">
    <name type="scientific">Hypocrea virens (strain Gv29-8 / FGSC 10586)</name>
    <name type="common">Gliocladium virens</name>
    <name type="synonym">Trichoderma virens</name>
    <dbReference type="NCBI Taxonomy" id="413071"/>
    <lineage>
        <taxon>Eukaryota</taxon>
        <taxon>Fungi</taxon>
        <taxon>Dikarya</taxon>
        <taxon>Ascomycota</taxon>
        <taxon>Pezizomycotina</taxon>
        <taxon>Sordariomycetes</taxon>
        <taxon>Hypocreomycetidae</taxon>
        <taxon>Hypocreales</taxon>
        <taxon>Hypocreaceae</taxon>
        <taxon>Trichoderma</taxon>
    </lineage>
</organism>
<dbReference type="PRINTS" id="PR01415">
    <property type="entry name" value="ANKYRIN"/>
</dbReference>
<dbReference type="OrthoDB" id="4772757at2759"/>
<feature type="repeat" description="ANK" evidence="3">
    <location>
        <begin position="1"/>
        <end position="29"/>
    </location>
</feature>
<dbReference type="OMA" id="WQGQEKV"/>
<dbReference type="InterPro" id="IPR002110">
    <property type="entry name" value="Ankyrin_rpt"/>
</dbReference>
<dbReference type="InterPro" id="IPR036770">
    <property type="entry name" value="Ankyrin_rpt-contain_sf"/>
</dbReference>
<dbReference type="EMBL" id="ABDF02000005">
    <property type="protein sequence ID" value="EHK23318.1"/>
    <property type="molecule type" value="Genomic_DNA"/>
</dbReference>
<proteinExistence type="predicted"/>
<dbReference type="InParanoid" id="G9MN25"/>
<dbReference type="PANTHER" id="PTHR24198:SF165">
    <property type="entry name" value="ANKYRIN REPEAT-CONTAINING PROTEIN-RELATED"/>
    <property type="match status" value="1"/>
</dbReference>
<dbReference type="PROSITE" id="PS50297">
    <property type="entry name" value="ANK_REP_REGION"/>
    <property type="match status" value="4"/>
</dbReference>
<evidence type="ECO:0000256" key="1">
    <source>
        <dbReference type="ARBA" id="ARBA00022737"/>
    </source>
</evidence>
<keyword evidence="2 3" id="KW-0040">ANK repeat</keyword>
<dbReference type="Proteomes" id="UP000007115">
    <property type="component" value="Unassembled WGS sequence"/>
</dbReference>
<evidence type="ECO:0000256" key="2">
    <source>
        <dbReference type="ARBA" id="ARBA00023043"/>
    </source>
</evidence>
<dbReference type="Gene3D" id="1.25.40.20">
    <property type="entry name" value="Ankyrin repeat-containing domain"/>
    <property type="match status" value="2"/>
</dbReference>
<feature type="repeat" description="ANK" evidence="3">
    <location>
        <begin position="64"/>
        <end position="96"/>
    </location>
</feature>
<feature type="repeat" description="ANK" evidence="3">
    <location>
        <begin position="199"/>
        <end position="230"/>
    </location>
</feature>
<dbReference type="VEuPathDB" id="FungiDB:TRIVIDRAFT_138208"/>
<feature type="repeat" description="ANK" evidence="3">
    <location>
        <begin position="31"/>
        <end position="63"/>
    </location>
</feature>
<dbReference type="AlphaFoldDB" id="G9MN25"/>
<comment type="caution">
    <text evidence="4">The sequence shown here is derived from an EMBL/GenBank/DDBJ whole genome shotgun (WGS) entry which is preliminary data.</text>
</comment>
<dbReference type="SUPFAM" id="SSF48403">
    <property type="entry name" value="Ankyrin repeat"/>
    <property type="match status" value="1"/>
</dbReference>
<reference evidence="4 5" key="1">
    <citation type="journal article" date="2011" name="Genome Biol.">
        <title>Comparative genome sequence analysis underscores mycoparasitism as the ancestral life style of Trichoderma.</title>
        <authorList>
            <person name="Kubicek C.P."/>
            <person name="Herrera-Estrella A."/>
            <person name="Seidl-Seiboth V."/>
            <person name="Martinez D.A."/>
            <person name="Druzhinina I.S."/>
            <person name="Thon M."/>
            <person name="Zeilinger S."/>
            <person name="Casas-Flores S."/>
            <person name="Horwitz B.A."/>
            <person name="Mukherjee P.K."/>
            <person name="Mukherjee M."/>
            <person name="Kredics L."/>
            <person name="Alcaraz L.D."/>
            <person name="Aerts A."/>
            <person name="Antal Z."/>
            <person name="Atanasova L."/>
            <person name="Cervantes-Badillo M.G."/>
            <person name="Challacombe J."/>
            <person name="Chertkov O."/>
            <person name="McCluskey K."/>
            <person name="Coulpier F."/>
            <person name="Deshpande N."/>
            <person name="von Doehren H."/>
            <person name="Ebbole D.J."/>
            <person name="Esquivel-Naranjo E.U."/>
            <person name="Fekete E."/>
            <person name="Flipphi M."/>
            <person name="Glaser F."/>
            <person name="Gomez-Rodriguez E.Y."/>
            <person name="Gruber S."/>
            <person name="Han C."/>
            <person name="Henrissat B."/>
            <person name="Hermosa R."/>
            <person name="Hernandez-Onate M."/>
            <person name="Karaffa L."/>
            <person name="Kosti I."/>
            <person name="Le Crom S."/>
            <person name="Lindquist E."/>
            <person name="Lucas S."/>
            <person name="Luebeck M."/>
            <person name="Luebeck P.S."/>
            <person name="Margeot A."/>
            <person name="Metz B."/>
            <person name="Misra M."/>
            <person name="Nevalainen H."/>
            <person name="Omann M."/>
            <person name="Packer N."/>
            <person name="Perrone G."/>
            <person name="Uresti-Rivera E.E."/>
            <person name="Salamov A."/>
            <person name="Schmoll M."/>
            <person name="Seiboth B."/>
            <person name="Shapiro H."/>
            <person name="Sukno S."/>
            <person name="Tamayo-Ramos J.A."/>
            <person name="Tisch D."/>
            <person name="Wiest A."/>
            <person name="Wilkinson H.H."/>
            <person name="Zhang M."/>
            <person name="Coutinho P.M."/>
            <person name="Kenerley C.M."/>
            <person name="Monte E."/>
            <person name="Baker S.E."/>
            <person name="Grigoriev I.V."/>
        </authorList>
    </citation>
    <scope>NUCLEOTIDE SEQUENCE [LARGE SCALE GENOMIC DNA]</scope>
    <source>
        <strain evidence="5">Gv29-8 / FGSC 10586</strain>
    </source>
</reference>
<dbReference type="Pfam" id="PF12796">
    <property type="entry name" value="Ank_2"/>
    <property type="match status" value="3"/>
</dbReference>
<accession>G9MN25</accession>
<dbReference type="PROSITE" id="PS50088">
    <property type="entry name" value="ANK_REPEAT"/>
    <property type="match status" value="5"/>
</dbReference>
<feature type="non-terminal residue" evidence="4">
    <location>
        <position position="1"/>
    </location>
</feature>
<feature type="repeat" description="ANK" evidence="3">
    <location>
        <begin position="166"/>
        <end position="198"/>
    </location>
</feature>
<evidence type="ECO:0000256" key="3">
    <source>
        <dbReference type="PROSITE-ProRule" id="PRU00023"/>
    </source>
</evidence>